<name>A0A914MI57_MELIC</name>
<keyword evidence="1" id="KW-0175">Coiled coil</keyword>
<dbReference type="Proteomes" id="UP000887563">
    <property type="component" value="Unplaced"/>
</dbReference>
<organism evidence="3 4">
    <name type="scientific">Meloidogyne incognita</name>
    <name type="common">Southern root-knot nematode worm</name>
    <name type="synonym">Oxyuris incognita</name>
    <dbReference type="NCBI Taxonomy" id="6306"/>
    <lineage>
        <taxon>Eukaryota</taxon>
        <taxon>Metazoa</taxon>
        <taxon>Ecdysozoa</taxon>
        <taxon>Nematoda</taxon>
        <taxon>Chromadorea</taxon>
        <taxon>Rhabditida</taxon>
        <taxon>Tylenchina</taxon>
        <taxon>Tylenchomorpha</taxon>
        <taxon>Tylenchoidea</taxon>
        <taxon>Meloidogynidae</taxon>
        <taxon>Meloidogyninae</taxon>
        <taxon>Meloidogyne</taxon>
        <taxon>Meloidogyne incognita group</taxon>
    </lineage>
</organism>
<feature type="region of interest" description="Disordered" evidence="2">
    <location>
        <begin position="114"/>
        <end position="182"/>
    </location>
</feature>
<feature type="coiled-coil region" evidence="1">
    <location>
        <begin position="45"/>
        <end position="87"/>
    </location>
</feature>
<evidence type="ECO:0000256" key="2">
    <source>
        <dbReference type="SAM" id="MobiDB-lite"/>
    </source>
</evidence>
<sequence length="182" mass="21179">MNSEKKVIDTEVQVIDEGTPNTIGSPNASIHERFLDESEVIRCIQKELNKKAIEEGKTIENEEEEIYEEENKKRKEFKNNFIEENKEKLIKMPGRLMNRISNYKNEKYHGKSIRQNVAGSSEETDSRSTYTDELPTNSRIQGVKSRYANEKQLTRRPSPKKMPITIQTKKKPGDLFSVKRTE</sequence>
<keyword evidence="3" id="KW-1185">Reference proteome</keyword>
<feature type="compositionally biased region" description="Polar residues" evidence="2">
    <location>
        <begin position="114"/>
        <end position="140"/>
    </location>
</feature>
<proteinExistence type="predicted"/>
<dbReference type="AlphaFoldDB" id="A0A914MI57"/>
<evidence type="ECO:0000313" key="4">
    <source>
        <dbReference type="WBParaSite" id="Minc3s01933g27281"/>
    </source>
</evidence>
<accession>A0A914MI57</accession>
<feature type="compositionally biased region" description="Basic and acidic residues" evidence="2">
    <location>
        <begin position="171"/>
        <end position="182"/>
    </location>
</feature>
<evidence type="ECO:0000256" key="1">
    <source>
        <dbReference type="SAM" id="Coils"/>
    </source>
</evidence>
<evidence type="ECO:0000313" key="3">
    <source>
        <dbReference type="Proteomes" id="UP000887563"/>
    </source>
</evidence>
<protein>
    <submittedName>
        <fullName evidence="4">Uncharacterized protein</fullName>
    </submittedName>
</protein>
<reference evidence="4" key="1">
    <citation type="submission" date="2022-11" db="UniProtKB">
        <authorList>
            <consortium name="WormBaseParasite"/>
        </authorList>
    </citation>
    <scope>IDENTIFICATION</scope>
</reference>
<dbReference type="WBParaSite" id="Minc3s01933g27281">
    <property type="protein sequence ID" value="Minc3s01933g27281"/>
    <property type="gene ID" value="Minc3s01933g27281"/>
</dbReference>